<dbReference type="RefSeq" id="WP_348387556.1">
    <property type="nucleotide sequence ID" value="NZ_CP134146.1"/>
</dbReference>
<dbReference type="GO" id="GO:0016787">
    <property type="term" value="F:hydrolase activity"/>
    <property type="evidence" value="ECO:0007669"/>
    <property type="project" value="UniProtKB-KW"/>
</dbReference>
<evidence type="ECO:0000256" key="1">
    <source>
        <dbReference type="ARBA" id="ARBA00022801"/>
    </source>
</evidence>
<evidence type="ECO:0000256" key="2">
    <source>
        <dbReference type="SAM" id="SignalP"/>
    </source>
</evidence>
<organism evidence="4 5">
    <name type="scientific">Thalassotalea nanhaiensis</name>
    <dbReference type="NCBI Taxonomy" id="3065648"/>
    <lineage>
        <taxon>Bacteria</taxon>
        <taxon>Pseudomonadati</taxon>
        <taxon>Pseudomonadota</taxon>
        <taxon>Gammaproteobacteria</taxon>
        <taxon>Alteromonadales</taxon>
        <taxon>Colwelliaceae</taxon>
        <taxon>Thalassotalea</taxon>
    </lineage>
</organism>
<dbReference type="InterPro" id="IPR029058">
    <property type="entry name" value="AB_hydrolase_fold"/>
</dbReference>
<protein>
    <submittedName>
        <fullName evidence="4">Dienelactone hydrolase family protein</fullName>
    </submittedName>
</protein>
<accession>A0ABY9TI66</accession>
<dbReference type="PANTHER" id="PTHR22946:SF9">
    <property type="entry name" value="POLYKETIDE TRANSFERASE AF380"/>
    <property type="match status" value="1"/>
</dbReference>
<dbReference type="InterPro" id="IPR049492">
    <property type="entry name" value="BD-FAE-like_dom"/>
</dbReference>
<proteinExistence type="predicted"/>
<dbReference type="PANTHER" id="PTHR22946">
    <property type="entry name" value="DIENELACTONE HYDROLASE DOMAIN-CONTAINING PROTEIN-RELATED"/>
    <property type="match status" value="1"/>
</dbReference>
<feature type="signal peptide" evidence="2">
    <location>
        <begin position="1"/>
        <end position="24"/>
    </location>
</feature>
<feature type="domain" description="BD-FAE-like" evidence="3">
    <location>
        <begin position="54"/>
        <end position="155"/>
    </location>
</feature>
<dbReference type="Pfam" id="PF20434">
    <property type="entry name" value="BD-FAE"/>
    <property type="match status" value="1"/>
</dbReference>
<feature type="chain" id="PRO_5046762931" evidence="2">
    <location>
        <begin position="25"/>
        <end position="261"/>
    </location>
</feature>
<dbReference type="InterPro" id="IPR050261">
    <property type="entry name" value="FrsA_esterase"/>
</dbReference>
<evidence type="ECO:0000313" key="4">
    <source>
        <dbReference type="EMBL" id="WNC68400.1"/>
    </source>
</evidence>
<sequence length="261" mass="28685">MKFAYKLNLIFVLIILNLSNISNAQPIGEFPASTTELTFNAAGKRMTGFIYQAEGKGPHPSVLLLHGYPGNEKNLDVAQALRSNGWNVLFFHYRGAWGSEGEFSFLNAEQDVQTVLQYMSDKNNAAKLRIDSNLISIVGHSMGGHMAMAGIFDNQSVNCAIAYDGANLGVSDVGLIKDPETTVPWKEYSDTLFMLNGWSGDRAEKELKEYGKALNLVRRVNSLNGRPVLLVAADSDHSFNADRTELINTTLSFLNSNCKGK</sequence>
<reference evidence="5" key="1">
    <citation type="submission" date="2023-09" db="EMBL/GenBank/DDBJ databases">
        <authorList>
            <person name="Li S."/>
            <person name="Li X."/>
            <person name="Zhang C."/>
            <person name="Zhao Z."/>
        </authorList>
    </citation>
    <scope>NUCLEOTIDE SEQUENCE [LARGE SCALE GENOMIC DNA]</scope>
    <source>
        <strain evidence="5">SQ345</strain>
    </source>
</reference>
<keyword evidence="1 4" id="KW-0378">Hydrolase</keyword>
<name>A0ABY9TI66_9GAMM</name>
<gene>
    <name evidence="4" type="ORF">RI845_18005</name>
</gene>
<dbReference type="Gene3D" id="3.40.50.1820">
    <property type="entry name" value="alpha/beta hydrolase"/>
    <property type="match status" value="1"/>
</dbReference>
<keyword evidence="2" id="KW-0732">Signal</keyword>
<dbReference type="EMBL" id="CP134146">
    <property type="protein sequence ID" value="WNC68400.1"/>
    <property type="molecule type" value="Genomic_DNA"/>
</dbReference>
<dbReference type="SUPFAM" id="SSF53474">
    <property type="entry name" value="alpha/beta-Hydrolases"/>
    <property type="match status" value="1"/>
</dbReference>
<evidence type="ECO:0000313" key="5">
    <source>
        <dbReference type="Proteomes" id="UP001248581"/>
    </source>
</evidence>
<evidence type="ECO:0000259" key="3">
    <source>
        <dbReference type="Pfam" id="PF20434"/>
    </source>
</evidence>
<dbReference type="Proteomes" id="UP001248581">
    <property type="component" value="Chromosome"/>
</dbReference>
<keyword evidence="5" id="KW-1185">Reference proteome</keyword>